<dbReference type="PROSITE" id="PS00194">
    <property type="entry name" value="THIOREDOXIN_1"/>
    <property type="match status" value="1"/>
</dbReference>
<evidence type="ECO:0000259" key="6">
    <source>
        <dbReference type="PROSITE" id="PS51352"/>
    </source>
</evidence>
<dbReference type="InterPro" id="IPR000866">
    <property type="entry name" value="AhpC/TSA"/>
</dbReference>
<dbReference type="Gene3D" id="3.40.30.10">
    <property type="entry name" value="Glutaredoxin"/>
    <property type="match status" value="1"/>
</dbReference>
<gene>
    <name evidence="7" type="ORF">SAMN05216402_0632</name>
</gene>
<feature type="domain" description="Thioredoxin" evidence="6">
    <location>
        <begin position="35"/>
        <end position="177"/>
    </location>
</feature>
<evidence type="ECO:0000256" key="3">
    <source>
        <dbReference type="ARBA" id="ARBA00023157"/>
    </source>
</evidence>
<evidence type="ECO:0000256" key="1">
    <source>
        <dbReference type="ARBA" id="ARBA00004196"/>
    </source>
</evidence>
<dbReference type="SUPFAM" id="SSF52833">
    <property type="entry name" value="Thioredoxin-like"/>
    <property type="match status" value="1"/>
</dbReference>
<proteinExistence type="predicted"/>
<evidence type="ECO:0000313" key="7">
    <source>
        <dbReference type="EMBL" id="SDQ38120.1"/>
    </source>
</evidence>
<keyword evidence="5" id="KW-0812">Transmembrane</keyword>
<dbReference type="CDD" id="cd02966">
    <property type="entry name" value="TlpA_like_family"/>
    <property type="match status" value="1"/>
</dbReference>
<dbReference type="InterPro" id="IPR050553">
    <property type="entry name" value="Thioredoxin_ResA/DsbE_sf"/>
</dbReference>
<evidence type="ECO:0000256" key="2">
    <source>
        <dbReference type="ARBA" id="ARBA00022748"/>
    </source>
</evidence>
<keyword evidence="3" id="KW-1015">Disulfide bond</keyword>
<accession>A0ABY0T7B1</accession>
<reference evidence="7 8" key="1">
    <citation type="submission" date="2016-10" db="EMBL/GenBank/DDBJ databases">
        <authorList>
            <person name="Varghese N."/>
            <person name="Submissions S."/>
        </authorList>
    </citation>
    <scope>NUCLEOTIDE SEQUENCE [LARGE SCALE GENOMIC DNA]</scope>
    <source>
        <strain evidence="7 8">Nl1</strain>
    </source>
</reference>
<evidence type="ECO:0000313" key="8">
    <source>
        <dbReference type="Proteomes" id="UP000183471"/>
    </source>
</evidence>
<dbReference type="GO" id="GO:0016853">
    <property type="term" value="F:isomerase activity"/>
    <property type="evidence" value="ECO:0007669"/>
    <property type="project" value="UniProtKB-KW"/>
</dbReference>
<dbReference type="Proteomes" id="UP000183471">
    <property type="component" value="Unassembled WGS sequence"/>
</dbReference>
<sequence>MTKSQQVIMYMGVAIMAVTAGLLLRAQLTSNPQSAENGGAETLFAASLPDLQGKNQSISQWRGNVMVINFWATWCEPCRDEIPEFIELQEKFRAKGLVFIGIAVDQQERTAAFSKEIGINYPVLVGDMRALDLAGAAGNRQGALPFTVVIDRGGNIIGTKLGRLSRSKLESMIKPLL</sequence>
<keyword evidence="7" id="KW-0413">Isomerase</keyword>
<feature type="transmembrane region" description="Helical" evidence="5">
    <location>
        <begin position="7"/>
        <end position="24"/>
    </location>
</feature>
<dbReference type="PROSITE" id="PS51352">
    <property type="entry name" value="THIOREDOXIN_2"/>
    <property type="match status" value="1"/>
</dbReference>
<dbReference type="InterPro" id="IPR013766">
    <property type="entry name" value="Thioredoxin_domain"/>
</dbReference>
<keyword evidence="5" id="KW-0472">Membrane</keyword>
<organism evidence="7 8">
    <name type="scientific">Nitrosospira multiformis</name>
    <dbReference type="NCBI Taxonomy" id="1231"/>
    <lineage>
        <taxon>Bacteria</taxon>
        <taxon>Pseudomonadati</taxon>
        <taxon>Pseudomonadota</taxon>
        <taxon>Betaproteobacteria</taxon>
        <taxon>Nitrosomonadales</taxon>
        <taxon>Nitrosomonadaceae</taxon>
        <taxon>Nitrosospira</taxon>
    </lineage>
</organism>
<comment type="subcellular location">
    <subcellularLocation>
        <location evidence="1">Cell envelope</location>
    </subcellularLocation>
</comment>
<keyword evidence="4" id="KW-0676">Redox-active center</keyword>
<evidence type="ECO:0000256" key="5">
    <source>
        <dbReference type="SAM" id="Phobius"/>
    </source>
</evidence>
<protein>
    <submittedName>
        <fullName evidence="7">Thiol-disulfide isomerase or thioredoxin</fullName>
    </submittedName>
</protein>
<keyword evidence="8" id="KW-1185">Reference proteome</keyword>
<evidence type="ECO:0000256" key="4">
    <source>
        <dbReference type="ARBA" id="ARBA00023284"/>
    </source>
</evidence>
<name>A0ABY0T7B1_9PROT</name>
<comment type="caution">
    <text evidence="7">The sequence shown here is derived from an EMBL/GenBank/DDBJ whole genome shotgun (WGS) entry which is preliminary data.</text>
</comment>
<dbReference type="Pfam" id="PF00578">
    <property type="entry name" value="AhpC-TSA"/>
    <property type="match status" value="1"/>
</dbReference>
<dbReference type="EMBL" id="FNKY01000001">
    <property type="protein sequence ID" value="SDQ38120.1"/>
    <property type="molecule type" value="Genomic_DNA"/>
</dbReference>
<dbReference type="PANTHER" id="PTHR42852:SF6">
    <property type="entry name" value="THIOL:DISULFIDE INTERCHANGE PROTEIN DSBE"/>
    <property type="match status" value="1"/>
</dbReference>
<dbReference type="PANTHER" id="PTHR42852">
    <property type="entry name" value="THIOL:DISULFIDE INTERCHANGE PROTEIN DSBE"/>
    <property type="match status" value="1"/>
</dbReference>
<keyword evidence="5" id="KW-1133">Transmembrane helix</keyword>
<keyword evidence="2" id="KW-0201">Cytochrome c-type biogenesis</keyword>
<dbReference type="RefSeq" id="WP_074630751.1">
    <property type="nucleotide sequence ID" value="NZ_FNKY01000001.1"/>
</dbReference>
<dbReference type="InterPro" id="IPR036249">
    <property type="entry name" value="Thioredoxin-like_sf"/>
</dbReference>
<dbReference type="InterPro" id="IPR017937">
    <property type="entry name" value="Thioredoxin_CS"/>
</dbReference>